<feature type="transmembrane region" description="Helical" evidence="7">
    <location>
        <begin position="189"/>
        <end position="206"/>
    </location>
</feature>
<comment type="similarity">
    <text evidence="7">Belongs to the PGAP3 family.</text>
</comment>
<protein>
    <recommendedName>
        <fullName evidence="7">Post-GPI attachment to proteins factor 3</fullName>
    </recommendedName>
</protein>
<comment type="subcellular location">
    <subcellularLocation>
        <location evidence="1">Endomembrane system</location>
        <topology evidence="1">Multi-pass membrane protein</topology>
    </subcellularLocation>
    <subcellularLocation>
        <location evidence="7">Endoplasmic reticulum membrane</location>
        <topology evidence="7">Multi-pass membrane protein</topology>
    </subcellularLocation>
</comment>
<dbReference type="AlphaFoldDB" id="A0AAN7WNF0"/>
<keyword evidence="2 7" id="KW-0337">GPI-anchor biosynthesis</keyword>
<evidence type="ECO:0000256" key="3">
    <source>
        <dbReference type="ARBA" id="ARBA00022692"/>
    </source>
</evidence>
<feature type="chain" id="PRO_5042661693" description="Post-GPI attachment to proteins factor 3" evidence="7">
    <location>
        <begin position="22"/>
        <end position="353"/>
    </location>
</feature>
<proteinExistence type="inferred from homology"/>
<evidence type="ECO:0000256" key="4">
    <source>
        <dbReference type="ARBA" id="ARBA00022729"/>
    </source>
</evidence>
<feature type="transmembrane region" description="Helical" evidence="7">
    <location>
        <begin position="284"/>
        <end position="304"/>
    </location>
</feature>
<comment type="caution">
    <text evidence="8">The sequence shown here is derived from an EMBL/GenBank/DDBJ whole genome shotgun (WGS) entry which is preliminary data.</text>
</comment>
<keyword evidence="4 7" id="KW-0732">Signal</keyword>
<keyword evidence="5 7" id="KW-1133">Transmembrane helix</keyword>
<dbReference type="GO" id="GO:0006506">
    <property type="term" value="P:GPI anchor biosynthetic process"/>
    <property type="evidence" value="ECO:0007669"/>
    <property type="project" value="UniProtKB-KW"/>
</dbReference>
<feature type="transmembrane region" description="Helical" evidence="7">
    <location>
        <begin position="243"/>
        <end position="264"/>
    </location>
</feature>
<feature type="transmembrane region" description="Helical" evidence="7">
    <location>
        <begin position="120"/>
        <end position="137"/>
    </location>
</feature>
<evidence type="ECO:0000256" key="2">
    <source>
        <dbReference type="ARBA" id="ARBA00022502"/>
    </source>
</evidence>
<organism evidence="8 9">
    <name type="scientific">Arxiozyma heterogenica</name>
    <dbReference type="NCBI Taxonomy" id="278026"/>
    <lineage>
        <taxon>Eukaryota</taxon>
        <taxon>Fungi</taxon>
        <taxon>Dikarya</taxon>
        <taxon>Ascomycota</taxon>
        <taxon>Saccharomycotina</taxon>
        <taxon>Saccharomycetes</taxon>
        <taxon>Saccharomycetales</taxon>
        <taxon>Saccharomycetaceae</taxon>
        <taxon>Arxiozyma</taxon>
    </lineage>
</organism>
<dbReference type="PANTHER" id="PTHR13148">
    <property type="entry name" value="PER1-RELATED"/>
    <property type="match status" value="1"/>
</dbReference>
<keyword evidence="7" id="KW-0256">Endoplasmic reticulum</keyword>
<keyword evidence="6 7" id="KW-0472">Membrane</keyword>
<evidence type="ECO:0000313" key="9">
    <source>
        <dbReference type="Proteomes" id="UP001306508"/>
    </source>
</evidence>
<feature type="signal peptide" evidence="7">
    <location>
        <begin position="1"/>
        <end position="21"/>
    </location>
</feature>
<comment type="function">
    <text evidence="7">Involved in the lipid remodeling steps of GPI-anchor maturation.</text>
</comment>
<evidence type="ECO:0000256" key="6">
    <source>
        <dbReference type="ARBA" id="ARBA00023136"/>
    </source>
</evidence>
<comment type="caution">
    <text evidence="7">Lacks conserved residue(s) required for the propagation of feature annotation.</text>
</comment>
<evidence type="ECO:0000256" key="7">
    <source>
        <dbReference type="RuleBase" id="RU365066"/>
    </source>
</evidence>
<accession>A0AAN7WNF0</accession>
<gene>
    <name evidence="8" type="ORF">RI543_003499</name>
</gene>
<evidence type="ECO:0000313" key="8">
    <source>
        <dbReference type="EMBL" id="KAK5779607.1"/>
    </source>
</evidence>
<name>A0AAN7WNF0_9SACH</name>
<dbReference type="GO" id="GO:0005789">
    <property type="term" value="C:endoplasmic reticulum membrane"/>
    <property type="evidence" value="ECO:0007669"/>
    <property type="project" value="UniProtKB-SubCell"/>
</dbReference>
<feature type="transmembrane region" description="Helical" evidence="7">
    <location>
        <begin position="158"/>
        <end position="177"/>
    </location>
</feature>
<feature type="transmembrane region" description="Helical" evidence="7">
    <location>
        <begin position="218"/>
        <end position="237"/>
    </location>
</feature>
<sequence length="353" mass="42289">MNLFRLFLFLLSPIFIKGTLSSPGDNLDEFIDCAYACEYKRKCPGSMINYIDPITNEFYNGIDFQDTPYIYKKFLFWDCISDCDYQCQQIITKRRIKENEEIYQFHGKWPFLRIFGTQEFFSVIFSVGNFIPHYYGLRRLQIQFNKYQRTPYRNILINYMYVAIAGLLAWSASTIFHLRDLLITEKLDYFFAGLTVLVAFHGLFSRMTRLYLYETFSMVFKGCMVFIFIVHLLRLYLDWSYTYNMRFNVFFGILQYLLLLLLSYQNYVSLKSSKEIVYRYNQRILKLCIIPIGLVTFTGLAMSLELFDFFSYDYQIDAHALWHAATVVPTYYLYEFLIEDFNYIIETNKKILK</sequence>
<keyword evidence="3 7" id="KW-0812">Transmembrane</keyword>
<reference evidence="9" key="1">
    <citation type="submission" date="2023-07" db="EMBL/GenBank/DDBJ databases">
        <title>A draft genome of Kazachstania heterogenica Y-27499.</title>
        <authorList>
            <person name="Donic C."/>
            <person name="Kralova J.S."/>
            <person name="Fidel L."/>
            <person name="Ben-Dor S."/>
            <person name="Jung S."/>
        </authorList>
    </citation>
    <scope>NUCLEOTIDE SEQUENCE [LARGE SCALE GENOMIC DNA]</scope>
    <source>
        <strain evidence="9">Y27499</strain>
    </source>
</reference>
<dbReference type="PANTHER" id="PTHR13148:SF0">
    <property type="entry name" value="POST-GPI ATTACHMENT TO PROTEINS FACTOR 3"/>
    <property type="match status" value="1"/>
</dbReference>
<dbReference type="EMBL" id="JAWIZZ010000047">
    <property type="protein sequence ID" value="KAK5779607.1"/>
    <property type="molecule type" value="Genomic_DNA"/>
</dbReference>
<dbReference type="InterPro" id="IPR007217">
    <property type="entry name" value="Per1-like"/>
</dbReference>
<dbReference type="Pfam" id="PF04080">
    <property type="entry name" value="Per1"/>
    <property type="match status" value="1"/>
</dbReference>
<keyword evidence="9" id="KW-1185">Reference proteome</keyword>
<evidence type="ECO:0000256" key="5">
    <source>
        <dbReference type="ARBA" id="ARBA00022989"/>
    </source>
</evidence>
<evidence type="ECO:0000256" key="1">
    <source>
        <dbReference type="ARBA" id="ARBA00004127"/>
    </source>
</evidence>
<dbReference type="Proteomes" id="UP001306508">
    <property type="component" value="Unassembled WGS sequence"/>
</dbReference>
<dbReference type="GO" id="GO:0016788">
    <property type="term" value="F:hydrolase activity, acting on ester bonds"/>
    <property type="evidence" value="ECO:0007669"/>
    <property type="project" value="TreeGrafter"/>
</dbReference>